<name>A0A382DG80_9ZZZZ</name>
<dbReference type="PANTHER" id="PTHR33608:SF12">
    <property type="entry name" value="DUF58 DOMAIN-CONTAINING PROTEIN"/>
    <property type="match status" value="1"/>
</dbReference>
<dbReference type="InterPro" id="IPR036465">
    <property type="entry name" value="vWFA_dom_sf"/>
</dbReference>
<accession>A0A382DG80</accession>
<dbReference type="Pfam" id="PF01882">
    <property type="entry name" value="DUF58"/>
    <property type="match status" value="1"/>
</dbReference>
<evidence type="ECO:0000259" key="1">
    <source>
        <dbReference type="Pfam" id="PF01882"/>
    </source>
</evidence>
<dbReference type="PANTHER" id="PTHR33608">
    <property type="entry name" value="BLL2464 PROTEIN"/>
    <property type="match status" value="1"/>
</dbReference>
<feature type="domain" description="DUF58" evidence="1">
    <location>
        <begin position="67"/>
        <end position="287"/>
    </location>
</feature>
<evidence type="ECO:0000313" key="2">
    <source>
        <dbReference type="EMBL" id="SVB37516.1"/>
    </source>
</evidence>
<dbReference type="AlphaFoldDB" id="A0A382DG80"/>
<organism evidence="2">
    <name type="scientific">marine metagenome</name>
    <dbReference type="NCBI Taxonomy" id="408172"/>
    <lineage>
        <taxon>unclassified sequences</taxon>
        <taxon>metagenomes</taxon>
        <taxon>ecological metagenomes</taxon>
    </lineage>
</organism>
<dbReference type="SUPFAM" id="SSF53300">
    <property type="entry name" value="vWA-like"/>
    <property type="match status" value="1"/>
</dbReference>
<reference evidence="2" key="1">
    <citation type="submission" date="2018-05" db="EMBL/GenBank/DDBJ databases">
        <authorList>
            <person name="Lanie J.A."/>
            <person name="Ng W.-L."/>
            <person name="Kazmierczak K.M."/>
            <person name="Andrzejewski T.M."/>
            <person name="Davidsen T.M."/>
            <person name="Wayne K.J."/>
            <person name="Tettelin H."/>
            <person name="Glass J.I."/>
            <person name="Rusch D."/>
            <person name="Podicherti R."/>
            <person name="Tsui H.-C.T."/>
            <person name="Winkler M.E."/>
        </authorList>
    </citation>
    <scope>NUCLEOTIDE SEQUENCE</scope>
</reference>
<dbReference type="InterPro" id="IPR002881">
    <property type="entry name" value="DUF58"/>
</dbReference>
<dbReference type="Gene3D" id="3.40.50.410">
    <property type="entry name" value="von Willebrand factor, type A domain"/>
    <property type="match status" value="1"/>
</dbReference>
<gene>
    <name evidence="2" type="ORF">METZ01_LOCUS190370</name>
</gene>
<proteinExistence type="predicted"/>
<sequence>MAKRQPSQDDNLRALHEYRGAYTDLRDLIRLRYAARKITELTDNRTSNPLAGLLTSKFQGRGIDFSEVRVYQPGDDVRTIDWRVTARTQTAHTKLFHEEKERPVLILTDQSAAMYFGSQVTFKSVLAARTAALIAWAMLERGDRVGGIVFSEQGHREVRPRRNKHAVLRLLNELHDFNHALSRTSATREVIDSENYFTDALANVRRVAKHGSVIFVISDFANSNEASRVHFQPLARHNHVVGIHISDPLEQELPAPDLYSITDGKNRSRINTASQRHRQAYKTGFQHEMARVQEEFLRVRSSLLTLQTHQSIVDGLNRQAGLLSAS</sequence>
<protein>
    <recommendedName>
        <fullName evidence="1">DUF58 domain-containing protein</fullName>
    </recommendedName>
</protein>
<dbReference type="EMBL" id="UINC01039272">
    <property type="protein sequence ID" value="SVB37516.1"/>
    <property type="molecule type" value="Genomic_DNA"/>
</dbReference>